<evidence type="ECO:0000256" key="1">
    <source>
        <dbReference type="ARBA" id="ARBA00003362"/>
    </source>
</evidence>
<evidence type="ECO:0000313" key="9">
    <source>
        <dbReference type="Proteomes" id="UP001058974"/>
    </source>
</evidence>
<evidence type="ECO:0000256" key="2">
    <source>
        <dbReference type="ARBA" id="ARBA00005436"/>
    </source>
</evidence>
<reference evidence="8 9" key="1">
    <citation type="journal article" date="2022" name="Nat. Genet.">
        <title>Improved pea reference genome and pan-genome highlight genomic features and evolutionary characteristics.</title>
        <authorList>
            <person name="Yang T."/>
            <person name="Liu R."/>
            <person name="Luo Y."/>
            <person name="Hu S."/>
            <person name="Wang D."/>
            <person name="Wang C."/>
            <person name="Pandey M.K."/>
            <person name="Ge S."/>
            <person name="Xu Q."/>
            <person name="Li N."/>
            <person name="Li G."/>
            <person name="Huang Y."/>
            <person name="Saxena R.K."/>
            <person name="Ji Y."/>
            <person name="Li M."/>
            <person name="Yan X."/>
            <person name="He Y."/>
            <person name="Liu Y."/>
            <person name="Wang X."/>
            <person name="Xiang C."/>
            <person name="Varshney R.K."/>
            <person name="Ding H."/>
            <person name="Gao S."/>
            <person name="Zong X."/>
        </authorList>
    </citation>
    <scope>NUCLEOTIDE SEQUENCE [LARGE SCALE GENOMIC DNA]</scope>
    <source>
        <strain evidence="8 9">cv. Zhongwan 6</strain>
    </source>
</reference>
<feature type="domain" description="Retrovirus-related Pol polyprotein from transposon TNT 1-94-like beta-barrel" evidence="7">
    <location>
        <begin position="26"/>
        <end position="107"/>
    </location>
</feature>
<dbReference type="GO" id="GO:0006414">
    <property type="term" value="P:translational elongation"/>
    <property type="evidence" value="ECO:0007669"/>
    <property type="project" value="InterPro"/>
</dbReference>
<protein>
    <recommendedName>
        <fullName evidence="7">Retrovirus-related Pol polyprotein from transposon TNT 1-94-like beta-barrel domain-containing protein</fullName>
    </recommendedName>
</protein>
<evidence type="ECO:0000259" key="7">
    <source>
        <dbReference type="Pfam" id="PF22936"/>
    </source>
</evidence>
<dbReference type="PANTHER" id="PTHR45696">
    <property type="entry name" value="60S ACIDIC RIBOSOMAL PROTEIN P1"/>
    <property type="match status" value="1"/>
</dbReference>
<dbReference type="GO" id="GO:0030295">
    <property type="term" value="F:protein kinase activator activity"/>
    <property type="evidence" value="ECO:0007669"/>
    <property type="project" value="TreeGrafter"/>
</dbReference>
<dbReference type="Proteomes" id="UP001058974">
    <property type="component" value="Chromosome 6"/>
</dbReference>
<evidence type="ECO:0000313" key="8">
    <source>
        <dbReference type="EMBL" id="KAI5395533.1"/>
    </source>
</evidence>
<evidence type="ECO:0000256" key="4">
    <source>
        <dbReference type="ARBA" id="ARBA00022980"/>
    </source>
</evidence>
<gene>
    <name evidence="8" type="ORF">KIW84_061911</name>
</gene>
<dbReference type="GO" id="GO:0022625">
    <property type="term" value="C:cytosolic large ribosomal subunit"/>
    <property type="evidence" value="ECO:0007669"/>
    <property type="project" value="TreeGrafter"/>
</dbReference>
<dbReference type="FunFam" id="1.10.10.1410:FF:000001">
    <property type="entry name" value="60S acidic ribosomal protein P1"/>
    <property type="match status" value="1"/>
</dbReference>
<comment type="subunit">
    <text evidence="3">P1 and P2 exist as dimers at the large ribosomal subunit.</text>
</comment>
<keyword evidence="9" id="KW-1185">Reference proteome</keyword>
<feature type="region of interest" description="Disordered" evidence="6">
    <location>
        <begin position="309"/>
        <end position="334"/>
    </location>
</feature>
<dbReference type="InterPro" id="IPR054722">
    <property type="entry name" value="PolX-like_BBD"/>
</dbReference>
<name>A0A9D4W3S3_PEA</name>
<sequence length="334" mass="36454">MITRMQVVQERGLRTNPKTKDDVIAWWIDSGATTHVCKDRFWFKTLVPVEDGYVLYMGDDHFAPVEGKGNVVLEFSSGKTITLFNVLYVPKLRKNLISGPVLNKLGYKQVCESDKYVLSKSVMFVGFGYYNNGMFMMNLNGVPNDSGSVSMSSLNVINSSLWHARLGHNRTCLDIWVLTSFFHGIPSALPFIPSNPNFNTFTALQNSLHSPVVSVLVSFHFRVKMSLGETACSYALLILEDDKIAVTADNITTLLKSAKVDVESYWPSLFVKLAEKKNIKDLIASAAGSGAPGAVAAAPVAAAGGAAAAAPVVEEKKEEPKEESDDDMGFSLLD</sequence>
<keyword evidence="5" id="KW-0687">Ribonucleoprotein</keyword>
<dbReference type="Gramene" id="Psat06G0191100-T1">
    <property type="protein sequence ID" value="KAI5395533.1"/>
    <property type="gene ID" value="KIW84_061911"/>
</dbReference>
<dbReference type="HAMAP" id="MF_01478">
    <property type="entry name" value="Ribosomal_L12_arch"/>
    <property type="match status" value="1"/>
</dbReference>
<dbReference type="InterPro" id="IPR038716">
    <property type="entry name" value="P1/P2_N_sf"/>
</dbReference>
<dbReference type="GO" id="GO:0002181">
    <property type="term" value="P:cytoplasmic translation"/>
    <property type="evidence" value="ECO:0007669"/>
    <property type="project" value="TreeGrafter"/>
</dbReference>
<evidence type="ECO:0000256" key="5">
    <source>
        <dbReference type="ARBA" id="ARBA00023274"/>
    </source>
</evidence>
<comment type="similarity">
    <text evidence="2">Belongs to the eukaryotic ribosomal protein P1/P2 family.</text>
</comment>
<dbReference type="GO" id="GO:0003735">
    <property type="term" value="F:structural constituent of ribosome"/>
    <property type="evidence" value="ECO:0007669"/>
    <property type="project" value="InterPro"/>
</dbReference>
<dbReference type="Pfam" id="PF22936">
    <property type="entry name" value="Pol_BBD"/>
    <property type="match status" value="1"/>
</dbReference>
<dbReference type="EMBL" id="JAMSHJ010000006">
    <property type="protein sequence ID" value="KAI5395533.1"/>
    <property type="molecule type" value="Genomic_DNA"/>
</dbReference>
<accession>A0A9D4W3S3</accession>
<dbReference type="GO" id="GO:0043021">
    <property type="term" value="F:ribonucleoprotein complex binding"/>
    <property type="evidence" value="ECO:0007669"/>
    <property type="project" value="TreeGrafter"/>
</dbReference>
<dbReference type="Pfam" id="PF00428">
    <property type="entry name" value="Ribosomal_60s"/>
    <property type="match status" value="1"/>
</dbReference>
<keyword evidence="4" id="KW-0689">Ribosomal protein</keyword>
<dbReference type="PANTHER" id="PTHR45696:SF40">
    <property type="entry name" value="60S ACIDIC RIBOSOMAL PROTEIN"/>
    <property type="match status" value="1"/>
</dbReference>
<evidence type="ECO:0000256" key="6">
    <source>
        <dbReference type="SAM" id="MobiDB-lite"/>
    </source>
</evidence>
<evidence type="ECO:0000256" key="3">
    <source>
        <dbReference type="ARBA" id="ARBA00011266"/>
    </source>
</evidence>
<dbReference type="Gene3D" id="1.10.10.1410">
    <property type="match status" value="1"/>
</dbReference>
<proteinExistence type="inferred from homology"/>
<comment type="caution">
    <text evidence="8">The sequence shown here is derived from an EMBL/GenBank/DDBJ whole genome shotgun (WGS) entry which is preliminary data.</text>
</comment>
<dbReference type="InterPro" id="IPR027534">
    <property type="entry name" value="Ribosomal_P1/P2"/>
</dbReference>
<comment type="function">
    <text evidence="1">Plays an important role in the elongation step of protein synthesis.</text>
</comment>
<dbReference type="AlphaFoldDB" id="A0A9D4W3S3"/>
<organism evidence="8 9">
    <name type="scientific">Pisum sativum</name>
    <name type="common">Garden pea</name>
    <name type="synonym">Lathyrus oleraceus</name>
    <dbReference type="NCBI Taxonomy" id="3888"/>
    <lineage>
        <taxon>Eukaryota</taxon>
        <taxon>Viridiplantae</taxon>
        <taxon>Streptophyta</taxon>
        <taxon>Embryophyta</taxon>
        <taxon>Tracheophyta</taxon>
        <taxon>Spermatophyta</taxon>
        <taxon>Magnoliopsida</taxon>
        <taxon>eudicotyledons</taxon>
        <taxon>Gunneridae</taxon>
        <taxon>Pentapetalae</taxon>
        <taxon>rosids</taxon>
        <taxon>fabids</taxon>
        <taxon>Fabales</taxon>
        <taxon>Fabaceae</taxon>
        <taxon>Papilionoideae</taxon>
        <taxon>50 kb inversion clade</taxon>
        <taxon>NPAAA clade</taxon>
        <taxon>Hologalegina</taxon>
        <taxon>IRL clade</taxon>
        <taxon>Fabeae</taxon>
        <taxon>Lathyrus</taxon>
    </lineage>
</organism>
<dbReference type="CDD" id="cd05831">
    <property type="entry name" value="Ribosomal_P1"/>
    <property type="match status" value="1"/>
</dbReference>